<evidence type="ECO:0000313" key="1">
    <source>
        <dbReference type="EMBL" id="OMO87081.1"/>
    </source>
</evidence>
<dbReference type="Proteomes" id="UP000187203">
    <property type="component" value="Unassembled WGS sequence"/>
</dbReference>
<dbReference type="AlphaFoldDB" id="A0A1R3IWY5"/>
<dbReference type="OrthoDB" id="10286193at2759"/>
<evidence type="ECO:0000313" key="2">
    <source>
        <dbReference type="Proteomes" id="UP000187203"/>
    </source>
</evidence>
<dbReference type="EMBL" id="AWUE01017420">
    <property type="protein sequence ID" value="OMO87081.1"/>
    <property type="molecule type" value="Genomic_DNA"/>
</dbReference>
<comment type="caution">
    <text evidence="1">The sequence shown here is derived from an EMBL/GenBank/DDBJ whole genome shotgun (WGS) entry which is preliminary data.</text>
</comment>
<organism evidence="1 2">
    <name type="scientific">Corchorus olitorius</name>
    <dbReference type="NCBI Taxonomy" id="93759"/>
    <lineage>
        <taxon>Eukaryota</taxon>
        <taxon>Viridiplantae</taxon>
        <taxon>Streptophyta</taxon>
        <taxon>Embryophyta</taxon>
        <taxon>Tracheophyta</taxon>
        <taxon>Spermatophyta</taxon>
        <taxon>Magnoliopsida</taxon>
        <taxon>eudicotyledons</taxon>
        <taxon>Gunneridae</taxon>
        <taxon>Pentapetalae</taxon>
        <taxon>rosids</taxon>
        <taxon>malvids</taxon>
        <taxon>Malvales</taxon>
        <taxon>Malvaceae</taxon>
        <taxon>Grewioideae</taxon>
        <taxon>Apeibeae</taxon>
        <taxon>Corchorus</taxon>
    </lineage>
</organism>
<sequence>MAAKLINKDTRMWKLDNIEHWISRDNQQAIENIPLGVFDRANSRKWPYTKDGRVTVRLGYYAIRTCRSQQSQSIKLIGGVLVFLESFNSTCKLYKTFAIEPPVTKNAVRLEAVLRSKPATIVRIGIYNPPPPTPAALDMDAAMKHNTPTNTEL</sequence>
<keyword evidence="2" id="KW-1185">Reference proteome</keyword>
<accession>A0A1R3IWY5</accession>
<protein>
    <submittedName>
        <fullName evidence="1">Uncharacterized protein</fullName>
    </submittedName>
</protein>
<reference evidence="2" key="1">
    <citation type="submission" date="2013-09" db="EMBL/GenBank/DDBJ databases">
        <title>Corchorus olitorius genome sequencing.</title>
        <authorList>
            <person name="Alam M."/>
            <person name="Haque M.S."/>
            <person name="Islam M.S."/>
            <person name="Emdad E.M."/>
            <person name="Islam M.M."/>
            <person name="Ahmed B."/>
            <person name="Halim A."/>
            <person name="Hossen Q.M.M."/>
            <person name="Hossain M.Z."/>
            <person name="Ahmed R."/>
            <person name="Khan M.M."/>
            <person name="Islam R."/>
            <person name="Rashid M.M."/>
            <person name="Khan S.A."/>
            <person name="Rahman M.S."/>
            <person name="Alam M."/>
            <person name="Yahiya A.S."/>
            <person name="Khan M.S."/>
            <person name="Azam M.S."/>
            <person name="Haque T."/>
            <person name="Lashkar M.Z.H."/>
            <person name="Akhand A.I."/>
            <person name="Morshed G."/>
            <person name="Roy S."/>
            <person name="Uddin K.S."/>
            <person name="Rabeya T."/>
            <person name="Hossain A.S."/>
            <person name="Chowdhury A."/>
            <person name="Snigdha A.R."/>
            <person name="Mortoza M.S."/>
            <person name="Matin S.A."/>
            <person name="Hoque S.M.E."/>
            <person name="Islam M.K."/>
            <person name="Roy D.K."/>
            <person name="Haider R."/>
            <person name="Moosa M.M."/>
            <person name="Elias S.M."/>
            <person name="Hasan A.M."/>
            <person name="Jahan S."/>
            <person name="Shafiuddin M."/>
            <person name="Mahmood N."/>
            <person name="Shommy N.S."/>
        </authorList>
    </citation>
    <scope>NUCLEOTIDE SEQUENCE [LARGE SCALE GENOMIC DNA]</scope>
    <source>
        <strain evidence="2">cv. O-4</strain>
    </source>
</reference>
<proteinExistence type="predicted"/>
<name>A0A1R3IWY5_9ROSI</name>
<gene>
    <name evidence="1" type="ORF">COLO4_20805</name>
</gene>